<dbReference type="AlphaFoldDB" id="A0A7N0RBX5"/>
<dbReference type="InterPro" id="IPR050618">
    <property type="entry name" value="Ubq-SigPath_Reg"/>
</dbReference>
<dbReference type="InterPro" id="IPR013320">
    <property type="entry name" value="ConA-like_dom_sf"/>
</dbReference>
<dbReference type="SMART" id="SM00449">
    <property type="entry name" value="SPRY"/>
    <property type="match status" value="1"/>
</dbReference>
<protein>
    <submittedName>
        <fullName evidence="3">Uncharacterized protein</fullName>
    </submittedName>
</protein>
<dbReference type="Gene3D" id="2.60.120.920">
    <property type="match status" value="1"/>
</dbReference>
<evidence type="ECO:0000259" key="1">
    <source>
        <dbReference type="PROSITE" id="PS50188"/>
    </source>
</evidence>
<feature type="domain" description="B30.2/SPRY" evidence="1">
    <location>
        <begin position="17"/>
        <end position="205"/>
    </location>
</feature>
<dbReference type="SMART" id="SM00668">
    <property type="entry name" value="CTLH"/>
    <property type="match status" value="1"/>
</dbReference>
<dbReference type="Pfam" id="PF00622">
    <property type="entry name" value="SPRY"/>
    <property type="match status" value="1"/>
</dbReference>
<dbReference type="InterPro" id="IPR001870">
    <property type="entry name" value="B30.2/SPRY"/>
</dbReference>
<dbReference type="SUPFAM" id="SSF49899">
    <property type="entry name" value="Concanavalin A-like lectins/glucanases"/>
    <property type="match status" value="1"/>
</dbReference>
<dbReference type="Proteomes" id="UP000594263">
    <property type="component" value="Unplaced"/>
</dbReference>
<reference evidence="3" key="1">
    <citation type="submission" date="2021-01" db="UniProtKB">
        <authorList>
            <consortium name="EnsemblPlants"/>
        </authorList>
    </citation>
    <scope>IDENTIFICATION</scope>
</reference>
<feature type="domain" description="CTLH" evidence="2">
    <location>
        <begin position="281"/>
        <end position="339"/>
    </location>
</feature>
<dbReference type="InterPro" id="IPR024964">
    <property type="entry name" value="CTLH/CRA"/>
</dbReference>
<dbReference type="PROSITE" id="PS50897">
    <property type="entry name" value="CTLH"/>
    <property type="match status" value="1"/>
</dbReference>
<dbReference type="Gramene" id="Kaladp0008s0206.1.v1.1">
    <property type="protein sequence ID" value="Kaladp0008s0206.1.v1.1"/>
    <property type="gene ID" value="Kaladp0008s0206.v1.1"/>
</dbReference>
<dbReference type="InterPro" id="IPR003877">
    <property type="entry name" value="SPRY_dom"/>
</dbReference>
<keyword evidence="4" id="KW-1185">Reference proteome</keyword>
<dbReference type="InterPro" id="IPR006595">
    <property type="entry name" value="CTLH_C"/>
</dbReference>
<dbReference type="InterPro" id="IPR044736">
    <property type="entry name" value="Gid1/RanBPM/SPLA_SPRY"/>
</dbReference>
<evidence type="ECO:0000313" key="4">
    <source>
        <dbReference type="Proteomes" id="UP000594263"/>
    </source>
</evidence>
<dbReference type="SMART" id="SM00757">
    <property type="entry name" value="CRA"/>
    <property type="match status" value="1"/>
</dbReference>
<dbReference type="CDD" id="cd12885">
    <property type="entry name" value="SPRY_RanBP_like"/>
    <property type="match status" value="1"/>
</dbReference>
<proteinExistence type="predicted"/>
<dbReference type="EnsemblPlants" id="Kaladp0008s0206.1.v1.1">
    <property type="protein sequence ID" value="Kaladp0008s0206.1.v1.1"/>
    <property type="gene ID" value="Kaladp0008s0206.v1.1"/>
</dbReference>
<evidence type="ECO:0000259" key="2">
    <source>
        <dbReference type="PROSITE" id="PS50897"/>
    </source>
</evidence>
<organism evidence="3 4">
    <name type="scientific">Kalanchoe fedtschenkoi</name>
    <name type="common">Lavender scallops</name>
    <name type="synonym">South American air plant</name>
    <dbReference type="NCBI Taxonomy" id="63787"/>
    <lineage>
        <taxon>Eukaryota</taxon>
        <taxon>Viridiplantae</taxon>
        <taxon>Streptophyta</taxon>
        <taxon>Embryophyta</taxon>
        <taxon>Tracheophyta</taxon>
        <taxon>Spermatophyta</taxon>
        <taxon>Magnoliopsida</taxon>
        <taxon>eudicotyledons</taxon>
        <taxon>Gunneridae</taxon>
        <taxon>Pentapetalae</taxon>
        <taxon>Saxifragales</taxon>
        <taxon>Crassulaceae</taxon>
        <taxon>Kalanchoe</taxon>
    </lineage>
</organism>
<dbReference type="PROSITE" id="PS50188">
    <property type="entry name" value="B302_SPRY"/>
    <property type="match status" value="1"/>
</dbReference>
<dbReference type="InterPro" id="IPR013144">
    <property type="entry name" value="CRA_dom"/>
</dbReference>
<dbReference type="InterPro" id="IPR043136">
    <property type="entry name" value="B30.2/SPRY_sf"/>
</dbReference>
<dbReference type="OMA" id="GCCINFV"/>
<evidence type="ECO:0000313" key="3">
    <source>
        <dbReference type="EnsemblPlants" id="Kaladp0008s0206.1.v1.1"/>
    </source>
</evidence>
<dbReference type="FunFam" id="2.60.120.920:FF:000092">
    <property type="entry name" value="Ran-binding protein M homolog"/>
    <property type="match status" value="1"/>
</dbReference>
<accession>A0A7N0RBX5</accession>
<dbReference type="Pfam" id="PF10607">
    <property type="entry name" value="CTLH"/>
    <property type="match status" value="1"/>
</dbReference>
<name>A0A7N0RBX5_KALFE</name>
<sequence length="451" mass="50736">MVNSNQDLESYFLNLVRLGACPGASHQDDDDREGCPTELNTFNSSGGFMVVSNDKLSVQYTTVNLHGHDVGVVQANLPAPVKRLVYYFEMTVKNAGAKGQVSIGFTTDAFKKKRQPGWEANSYGYHGDDGLLYRGHGRGDPFGPTYTTGDTVGCGINYASQEIFFTKNGSEVGKTPKDVKDPLYPTVAVHSQNEEVTVNFGKEPFIFDLKRFEALERMKQQSVIEEVSLPENISYSIVRSYLVHYGYEDTLRAFDTVHNTSDMRTDASNENGITKHDDIYQLRQRRALREIIRSGNIDAAFEKLETWHPKITEDTCTIGYFLLHCQKFIELTKVRKLKDAVDYARLKLVKYFGLPAYEDLVKDCLALLAYEEPDNTSLGYLLKDSQRDIVADTVNAHILSLNPSLKDSQSCLYSNLERLIRQLTACCLVRRHSNGGQGEAFNLPRLLNTSK</sequence>
<dbReference type="PANTHER" id="PTHR12864">
    <property type="entry name" value="RAN BINDING PROTEIN 9-RELATED"/>
    <property type="match status" value="1"/>
</dbReference>